<reference evidence="2 3" key="1">
    <citation type="submission" date="2024-05" db="EMBL/GenBank/DDBJ databases">
        <title>Genome sequencing and assembly of Indian major carp, Cirrhinus mrigala (Hamilton, 1822).</title>
        <authorList>
            <person name="Mohindra V."/>
            <person name="Chowdhury L.M."/>
            <person name="Lal K."/>
            <person name="Jena J.K."/>
        </authorList>
    </citation>
    <scope>NUCLEOTIDE SEQUENCE [LARGE SCALE GENOMIC DNA]</scope>
    <source>
        <strain evidence="2">CM1030</strain>
        <tissue evidence="2">Blood</tissue>
    </source>
</reference>
<comment type="caution">
    <text evidence="2">The sequence shown here is derived from an EMBL/GenBank/DDBJ whole genome shotgun (WGS) entry which is preliminary data.</text>
</comment>
<feature type="region of interest" description="Disordered" evidence="1">
    <location>
        <begin position="1"/>
        <end position="59"/>
    </location>
</feature>
<feature type="region of interest" description="Disordered" evidence="1">
    <location>
        <begin position="100"/>
        <end position="143"/>
    </location>
</feature>
<name>A0ABD0PCX2_CIRMR</name>
<feature type="compositionally biased region" description="Polar residues" evidence="1">
    <location>
        <begin position="19"/>
        <end position="34"/>
    </location>
</feature>
<proteinExistence type="predicted"/>
<evidence type="ECO:0008006" key="4">
    <source>
        <dbReference type="Google" id="ProtNLM"/>
    </source>
</evidence>
<accession>A0ABD0PCX2</accession>
<evidence type="ECO:0000256" key="1">
    <source>
        <dbReference type="SAM" id="MobiDB-lite"/>
    </source>
</evidence>
<keyword evidence="3" id="KW-1185">Reference proteome</keyword>
<evidence type="ECO:0000313" key="3">
    <source>
        <dbReference type="Proteomes" id="UP001529510"/>
    </source>
</evidence>
<organism evidence="2 3">
    <name type="scientific">Cirrhinus mrigala</name>
    <name type="common">Mrigala</name>
    <dbReference type="NCBI Taxonomy" id="683832"/>
    <lineage>
        <taxon>Eukaryota</taxon>
        <taxon>Metazoa</taxon>
        <taxon>Chordata</taxon>
        <taxon>Craniata</taxon>
        <taxon>Vertebrata</taxon>
        <taxon>Euteleostomi</taxon>
        <taxon>Actinopterygii</taxon>
        <taxon>Neopterygii</taxon>
        <taxon>Teleostei</taxon>
        <taxon>Ostariophysi</taxon>
        <taxon>Cypriniformes</taxon>
        <taxon>Cyprinidae</taxon>
        <taxon>Labeoninae</taxon>
        <taxon>Labeonini</taxon>
        <taxon>Cirrhinus</taxon>
    </lineage>
</organism>
<dbReference type="Proteomes" id="UP001529510">
    <property type="component" value="Unassembled WGS sequence"/>
</dbReference>
<feature type="non-terminal residue" evidence="2">
    <location>
        <position position="1"/>
    </location>
</feature>
<feature type="non-terminal residue" evidence="2">
    <location>
        <position position="206"/>
    </location>
</feature>
<evidence type="ECO:0000313" key="2">
    <source>
        <dbReference type="EMBL" id="KAL0171923.1"/>
    </source>
</evidence>
<feature type="compositionally biased region" description="Polar residues" evidence="1">
    <location>
        <begin position="41"/>
        <end position="59"/>
    </location>
</feature>
<dbReference type="EMBL" id="JAMKFB020000016">
    <property type="protein sequence ID" value="KAL0171923.1"/>
    <property type="molecule type" value="Genomic_DNA"/>
</dbReference>
<dbReference type="AlphaFoldDB" id="A0ABD0PCX2"/>
<sequence>SNVSSGGTNHSPEDPCAPNPTSTASNAIPDTASGSLLPVNQMPSTPISGTDTLHSNRGTYKSANLPVKALADSACDQDAGVSSTNFTDMDHLESNLPTSLVSETAPKEPSPDPAHSSGPSDMYQEKCSRQAQDGQSSNKEYYAPKHWSVGMPTTFRQLVEATSTPVGSKDSLNTTPPVDSIPCSTPEDLAVEVCEGLILTALFHCM</sequence>
<protein>
    <recommendedName>
        <fullName evidence="4">Prolactin receptor</fullName>
    </recommendedName>
</protein>
<gene>
    <name evidence="2" type="ORF">M9458_032234</name>
</gene>
<feature type="compositionally biased region" description="Polar residues" evidence="1">
    <location>
        <begin position="1"/>
        <end position="10"/>
    </location>
</feature>
<feature type="compositionally biased region" description="Polar residues" evidence="1">
    <location>
        <begin position="129"/>
        <end position="139"/>
    </location>
</feature>